<dbReference type="Proteomes" id="UP000265515">
    <property type="component" value="Unassembled WGS sequence"/>
</dbReference>
<evidence type="ECO:0000313" key="3">
    <source>
        <dbReference type="Proteomes" id="UP000265515"/>
    </source>
</evidence>
<name>A0A388LZH7_CHABU</name>
<sequence>MRLLARKSGGGGLVLPWTQDESILDVEGGLEADAVCEGVDHNIPEEDRDAKAQLWRQDACGSRPPPPIEYVFGVRAATLRPYPRDDSSGDEREEADEGFRPRGASAARRAEDDDDAWSDPKEVRRRSGCRDLIEDTARGRFGVEGCWDGSRSPLVEPIPHTSSPTVHGAEGDIAGMRGAHHREGPTGKGSLASSEDSEGRGGGVRLLRLRKVPKVAKRQLIQGSESPPSSRGATGAGTGGAEIGDAGHDRDIGTLGALPGSSTGHTEQFDDAYHEGVPQDEVVGDGDHALESASMRDFMAELEAALPSMTEGESTVARQADDEDVRPWPQTVDMGVPAPDTEEERMAREAREDEEEAARAKALADADPRTQAMARDMEAMRKLETGGEGLRGDVAEDDQMEAAGHISHAAREIDDDAPPPDIDSAPIVPPPPDGEVDTVAVPHEREACGETVVQFTVVEDDAAQAVAPQIVDGVDTTLLGNPGAVPGGDVKDEEADGSPAAVGGDVETGKDRVREVHGDVGAPSTIPGSREEEGAGVMASPPIRHDSPTATLRPPSQRLRRRPPHYVEQPRGSSMFGAMTVDELGACLATDLTETRRGVRIGSKKGKALLPRVQSVSRGPASPTPPSDASVAVGAMGVGAAQSPPSVARDRGTRLSAPTSAAGRP</sequence>
<feature type="compositionally biased region" description="Basic and acidic residues" evidence="1">
    <location>
        <begin position="507"/>
        <end position="518"/>
    </location>
</feature>
<accession>A0A388LZH7</accession>
<evidence type="ECO:0000313" key="2">
    <source>
        <dbReference type="EMBL" id="GBG87717.1"/>
    </source>
</evidence>
<dbReference type="EMBL" id="BFEA01000628">
    <property type="protein sequence ID" value="GBG87717.1"/>
    <property type="molecule type" value="Genomic_DNA"/>
</dbReference>
<evidence type="ECO:0000256" key="1">
    <source>
        <dbReference type="SAM" id="MobiDB-lite"/>
    </source>
</evidence>
<feature type="region of interest" description="Disordered" evidence="1">
    <location>
        <begin position="603"/>
        <end position="665"/>
    </location>
</feature>
<dbReference type="Gramene" id="GBG87717">
    <property type="protein sequence ID" value="GBG87717"/>
    <property type="gene ID" value="CBR_g45871"/>
</dbReference>
<keyword evidence="3" id="KW-1185">Reference proteome</keyword>
<reference evidence="2 3" key="1">
    <citation type="journal article" date="2018" name="Cell">
        <title>The Chara Genome: Secondary Complexity and Implications for Plant Terrestrialization.</title>
        <authorList>
            <person name="Nishiyama T."/>
            <person name="Sakayama H."/>
            <person name="Vries J.D."/>
            <person name="Buschmann H."/>
            <person name="Saint-Marcoux D."/>
            <person name="Ullrich K.K."/>
            <person name="Haas F.B."/>
            <person name="Vanderstraeten L."/>
            <person name="Becker D."/>
            <person name="Lang D."/>
            <person name="Vosolsobe S."/>
            <person name="Rombauts S."/>
            <person name="Wilhelmsson P.K.I."/>
            <person name="Janitza P."/>
            <person name="Kern R."/>
            <person name="Heyl A."/>
            <person name="Rumpler F."/>
            <person name="Villalobos L.I.A.C."/>
            <person name="Clay J.M."/>
            <person name="Skokan R."/>
            <person name="Toyoda A."/>
            <person name="Suzuki Y."/>
            <person name="Kagoshima H."/>
            <person name="Schijlen E."/>
            <person name="Tajeshwar N."/>
            <person name="Catarino B."/>
            <person name="Hetherington A.J."/>
            <person name="Saltykova A."/>
            <person name="Bonnot C."/>
            <person name="Breuninger H."/>
            <person name="Symeonidi A."/>
            <person name="Radhakrishnan G.V."/>
            <person name="Van Nieuwerburgh F."/>
            <person name="Deforce D."/>
            <person name="Chang C."/>
            <person name="Karol K.G."/>
            <person name="Hedrich R."/>
            <person name="Ulvskov P."/>
            <person name="Glockner G."/>
            <person name="Delwiche C.F."/>
            <person name="Petrasek J."/>
            <person name="Van de Peer Y."/>
            <person name="Friml J."/>
            <person name="Beilby M."/>
            <person name="Dolan L."/>
            <person name="Kohara Y."/>
            <person name="Sugano S."/>
            <person name="Fujiyama A."/>
            <person name="Delaux P.-M."/>
            <person name="Quint M."/>
            <person name="TheiBen G."/>
            <person name="Hagemann M."/>
            <person name="Harholt J."/>
            <person name="Dunand C."/>
            <person name="Zachgo S."/>
            <person name="Langdale J."/>
            <person name="Maumus F."/>
            <person name="Straeten D.V.D."/>
            <person name="Gould S.B."/>
            <person name="Rensing S.A."/>
        </authorList>
    </citation>
    <scope>NUCLEOTIDE SEQUENCE [LARGE SCALE GENOMIC DNA]</scope>
    <source>
        <strain evidence="2 3">S276</strain>
    </source>
</reference>
<dbReference type="AlphaFoldDB" id="A0A388LZH7"/>
<feature type="region of interest" description="Disordered" evidence="1">
    <location>
        <begin position="481"/>
        <end position="572"/>
    </location>
</feature>
<comment type="caution">
    <text evidence="2">The sequence shown here is derived from an EMBL/GenBank/DDBJ whole genome shotgun (WGS) entry which is preliminary data.</text>
</comment>
<feature type="region of interest" description="Disordered" evidence="1">
    <location>
        <begin position="154"/>
        <end position="269"/>
    </location>
</feature>
<protein>
    <submittedName>
        <fullName evidence="2">Uncharacterized protein</fullName>
    </submittedName>
</protein>
<gene>
    <name evidence="2" type="ORF">CBR_g45871</name>
</gene>
<feature type="compositionally biased region" description="Basic residues" evidence="1">
    <location>
        <begin position="207"/>
        <end position="217"/>
    </location>
</feature>
<feature type="compositionally biased region" description="Polar residues" evidence="1">
    <location>
        <begin position="221"/>
        <end position="231"/>
    </location>
</feature>
<proteinExistence type="predicted"/>
<feature type="compositionally biased region" description="Basic and acidic residues" evidence="1">
    <location>
        <begin position="344"/>
        <end position="368"/>
    </location>
</feature>
<feature type="region of interest" description="Disordered" evidence="1">
    <location>
        <begin position="80"/>
        <end position="125"/>
    </location>
</feature>
<feature type="region of interest" description="Disordered" evidence="1">
    <location>
        <begin position="309"/>
        <end position="371"/>
    </location>
</feature>
<organism evidence="2 3">
    <name type="scientific">Chara braunii</name>
    <name type="common">Braun's stonewort</name>
    <dbReference type="NCBI Taxonomy" id="69332"/>
    <lineage>
        <taxon>Eukaryota</taxon>
        <taxon>Viridiplantae</taxon>
        <taxon>Streptophyta</taxon>
        <taxon>Charophyceae</taxon>
        <taxon>Charales</taxon>
        <taxon>Characeae</taxon>
        <taxon>Chara</taxon>
    </lineage>
</organism>
<feature type="compositionally biased region" description="Low complexity" evidence="1">
    <location>
        <begin position="629"/>
        <end position="641"/>
    </location>
</feature>